<dbReference type="Pfam" id="PF02458">
    <property type="entry name" value="Transferase"/>
    <property type="match status" value="1"/>
</dbReference>
<evidence type="ECO:0000256" key="3">
    <source>
        <dbReference type="ARBA" id="ARBA00023315"/>
    </source>
</evidence>
<dbReference type="PANTHER" id="PTHR31623">
    <property type="entry name" value="F21J9.9"/>
    <property type="match status" value="1"/>
</dbReference>
<dbReference type="GO" id="GO:0016746">
    <property type="term" value="F:acyltransferase activity"/>
    <property type="evidence" value="ECO:0007669"/>
    <property type="project" value="UniProtKB-KW"/>
</dbReference>
<evidence type="ECO:0000313" key="4">
    <source>
        <dbReference type="EMBL" id="KAK9288415.1"/>
    </source>
</evidence>
<organism evidence="4 5">
    <name type="scientific">Liquidambar formosana</name>
    <name type="common">Formosan gum</name>
    <dbReference type="NCBI Taxonomy" id="63359"/>
    <lineage>
        <taxon>Eukaryota</taxon>
        <taxon>Viridiplantae</taxon>
        <taxon>Streptophyta</taxon>
        <taxon>Embryophyta</taxon>
        <taxon>Tracheophyta</taxon>
        <taxon>Spermatophyta</taxon>
        <taxon>Magnoliopsida</taxon>
        <taxon>eudicotyledons</taxon>
        <taxon>Gunneridae</taxon>
        <taxon>Pentapetalae</taxon>
        <taxon>Saxifragales</taxon>
        <taxon>Altingiaceae</taxon>
        <taxon>Liquidambar</taxon>
    </lineage>
</organism>
<gene>
    <name evidence="4" type="ORF">L1049_016871</name>
</gene>
<keyword evidence="2" id="KW-0808">Transferase</keyword>
<comment type="caution">
    <text evidence="4">The sequence shown here is derived from an EMBL/GenBank/DDBJ whole genome shotgun (WGS) entry which is preliminary data.</text>
</comment>
<proteinExistence type="inferred from homology"/>
<evidence type="ECO:0000256" key="2">
    <source>
        <dbReference type="ARBA" id="ARBA00022679"/>
    </source>
</evidence>
<dbReference type="InterPro" id="IPR023213">
    <property type="entry name" value="CAT-like_dom_sf"/>
</dbReference>
<evidence type="ECO:0000313" key="5">
    <source>
        <dbReference type="Proteomes" id="UP001415857"/>
    </source>
</evidence>
<dbReference type="AlphaFoldDB" id="A0AAP0X7T9"/>
<name>A0AAP0X7T9_LIQFO</name>
<evidence type="ECO:0000256" key="1">
    <source>
        <dbReference type="ARBA" id="ARBA00009861"/>
    </source>
</evidence>
<accession>A0AAP0X7T9</accession>
<reference evidence="4 5" key="1">
    <citation type="journal article" date="2024" name="Plant J.">
        <title>Genome sequences and population genomics reveal climatic adaptation and genomic divergence between two closely related sweetgum species.</title>
        <authorList>
            <person name="Xu W.Q."/>
            <person name="Ren C.Q."/>
            <person name="Zhang X.Y."/>
            <person name="Comes H.P."/>
            <person name="Liu X.H."/>
            <person name="Li Y.G."/>
            <person name="Kettle C.J."/>
            <person name="Jalonen R."/>
            <person name="Gaisberger H."/>
            <person name="Ma Y.Z."/>
            <person name="Qiu Y.X."/>
        </authorList>
    </citation>
    <scope>NUCLEOTIDE SEQUENCE [LARGE SCALE GENOMIC DNA]</scope>
    <source>
        <strain evidence="4">Hangzhou</strain>
    </source>
</reference>
<dbReference type="Proteomes" id="UP001415857">
    <property type="component" value="Unassembled WGS sequence"/>
</dbReference>
<keyword evidence="5" id="KW-1185">Reference proteome</keyword>
<comment type="similarity">
    <text evidence="1">Belongs to the plant acyltransferase family.</text>
</comment>
<dbReference type="Gene3D" id="3.30.559.10">
    <property type="entry name" value="Chloramphenicol acetyltransferase-like domain"/>
    <property type="match status" value="2"/>
</dbReference>
<dbReference type="PANTHER" id="PTHR31623:SF128">
    <property type="entry name" value="SALUTARIDINOL 7-O-ACETYLTRANSFERASE-LIKE"/>
    <property type="match status" value="1"/>
</dbReference>
<protein>
    <submittedName>
        <fullName evidence="4">Uncharacterized protein</fullName>
    </submittedName>
</protein>
<sequence length="444" mass="48988">MAGLGMKVDILSRKTIKPSSPTPPHLRNFKLSFLDQIFPPLQGRTVFFYAADINQDTMDTSHGLQKSLSQTLTRFYPLAGRLKDAATIECNDEGAYFVEARVRCHLSDFLRQPDADLVDQLLPVDPKTTEVATAGCMLLIQFNIFDCGGTAIGVCPSHKLIDMSSQITFLQSWTAIARESGVEVVLPWPELIGGSLLPSRDFSFILPAVNTPTPRFITKRFVFDASSIAGLKDRVGGALLSLGQRGQPTRVQVVLALIFKCAMAAARSKSGSSLRQSLLFQTVNLRKRMVPPLPENSIGNLIWTHPVLVKESDIELHELVSKMKKGLTDFVNSKANKFKGDEGFVVICESFKEKGQLSGNGTESYRSTSLCRFPLYETDFGWGKPVWVSSASVQFGNTVVLVNTKRGDGIEAWVSLEEQEMAVFQRNQDLLAFASFNPAVLSRL</sequence>
<keyword evidence="3" id="KW-0012">Acyltransferase</keyword>
<dbReference type="EMBL" id="JBBPBK010000003">
    <property type="protein sequence ID" value="KAK9288415.1"/>
    <property type="molecule type" value="Genomic_DNA"/>
</dbReference>